<dbReference type="InterPro" id="IPR038695">
    <property type="entry name" value="Saro_0823-like_sf"/>
</dbReference>
<dbReference type="EMBL" id="VTFY01000002">
    <property type="protein sequence ID" value="MRX81645.1"/>
    <property type="molecule type" value="Genomic_DNA"/>
</dbReference>
<dbReference type="InterPro" id="IPR003795">
    <property type="entry name" value="DUF192"/>
</dbReference>
<dbReference type="AlphaFoldDB" id="A0A6N7RK16"/>
<name>A0A6N7RK16_9ACTN</name>
<proteinExistence type="predicted"/>
<protein>
    <recommendedName>
        <fullName evidence="3">DUF192 domain-containing protein</fullName>
    </recommendedName>
</protein>
<dbReference type="Gene3D" id="2.60.120.1140">
    <property type="entry name" value="Protein of unknown function DUF192"/>
    <property type="match status" value="1"/>
</dbReference>
<dbReference type="RefSeq" id="WP_154332539.1">
    <property type="nucleotide sequence ID" value="NZ_VTFY01000002.1"/>
</dbReference>
<comment type="caution">
    <text evidence="1">The sequence shown here is derived from an EMBL/GenBank/DDBJ whole genome shotgun (WGS) entry which is preliminary data.</text>
</comment>
<evidence type="ECO:0000313" key="1">
    <source>
        <dbReference type="EMBL" id="MRX81645.1"/>
    </source>
</evidence>
<gene>
    <name evidence="1" type="ORF">GJG86_03940</name>
</gene>
<evidence type="ECO:0000313" key="2">
    <source>
        <dbReference type="Proteomes" id="UP000438093"/>
    </source>
</evidence>
<organism evidence="1 2">
    <name type="scientific">Eggerthella guodeyinii</name>
    <dbReference type="NCBI Taxonomy" id="2690837"/>
    <lineage>
        <taxon>Bacteria</taxon>
        <taxon>Bacillati</taxon>
        <taxon>Actinomycetota</taxon>
        <taxon>Coriobacteriia</taxon>
        <taxon>Eggerthellales</taxon>
        <taxon>Eggerthellaceae</taxon>
        <taxon>Eggerthella</taxon>
    </lineage>
</organism>
<dbReference type="Pfam" id="PF02643">
    <property type="entry name" value="DUF192"/>
    <property type="match status" value="1"/>
</dbReference>
<accession>A0A6N7RK16</accession>
<sequence>MNDSYPLEAEALMPNGERIALRCVWATGFAQRFFGLMGKKSVPAKCGLAFDRCRSVHMMFMRVPLDVLWLASGDGPRYKVAGLSKRVMPWRVVMAPRGGSMAVEFESGTFNEAPLSVLIRDEGVT</sequence>
<dbReference type="Proteomes" id="UP000438093">
    <property type="component" value="Unassembled WGS sequence"/>
</dbReference>
<keyword evidence="2" id="KW-1185">Reference proteome</keyword>
<reference evidence="2" key="1">
    <citation type="submission" date="2019-08" db="EMBL/GenBank/DDBJ databases">
        <title>Arthrobacter sp. nov., isolated from plateau pika and Tibetan wild ass.</title>
        <authorList>
            <person name="Ge Y."/>
        </authorList>
    </citation>
    <scope>NUCLEOTIDE SEQUENCE [LARGE SCALE GENOMIC DNA]</scope>
    <source>
        <strain evidence="2">HF-4214</strain>
    </source>
</reference>
<evidence type="ECO:0008006" key="3">
    <source>
        <dbReference type="Google" id="ProtNLM"/>
    </source>
</evidence>